<feature type="region of interest" description="Disordered" evidence="1">
    <location>
        <begin position="155"/>
        <end position="174"/>
    </location>
</feature>
<feature type="region of interest" description="Disordered" evidence="1">
    <location>
        <begin position="1"/>
        <end position="39"/>
    </location>
</feature>
<name>A0A7J6M7S7_PERCH</name>
<feature type="compositionally biased region" description="Low complexity" evidence="1">
    <location>
        <begin position="160"/>
        <end position="172"/>
    </location>
</feature>
<accession>A0A7J6M7S7</accession>
<keyword evidence="3" id="KW-1185">Reference proteome</keyword>
<evidence type="ECO:0000256" key="1">
    <source>
        <dbReference type="SAM" id="MobiDB-lite"/>
    </source>
</evidence>
<organism evidence="2 3">
    <name type="scientific">Perkinsus chesapeaki</name>
    <name type="common">Clam parasite</name>
    <name type="synonym">Perkinsus andrewsi</name>
    <dbReference type="NCBI Taxonomy" id="330153"/>
    <lineage>
        <taxon>Eukaryota</taxon>
        <taxon>Sar</taxon>
        <taxon>Alveolata</taxon>
        <taxon>Perkinsozoa</taxon>
        <taxon>Perkinsea</taxon>
        <taxon>Perkinsida</taxon>
        <taxon>Perkinsidae</taxon>
        <taxon>Perkinsus</taxon>
    </lineage>
</organism>
<feature type="compositionally biased region" description="Low complexity" evidence="1">
    <location>
        <begin position="1"/>
        <end position="24"/>
    </location>
</feature>
<dbReference type="AlphaFoldDB" id="A0A7J6M7S7"/>
<evidence type="ECO:0000313" key="3">
    <source>
        <dbReference type="Proteomes" id="UP000591131"/>
    </source>
</evidence>
<evidence type="ECO:0000313" key="2">
    <source>
        <dbReference type="EMBL" id="KAF4667597.1"/>
    </source>
</evidence>
<proteinExistence type="predicted"/>
<dbReference type="OrthoDB" id="10579368at2759"/>
<dbReference type="Proteomes" id="UP000591131">
    <property type="component" value="Unassembled WGS sequence"/>
</dbReference>
<comment type="caution">
    <text evidence="2">The sequence shown here is derived from an EMBL/GenBank/DDBJ whole genome shotgun (WGS) entry which is preliminary data.</text>
</comment>
<dbReference type="EMBL" id="JAAPAO010000208">
    <property type="protein sequence ID" value="KAF4667597.1"/>
    <property type="molecule type" value="Genomic_DNA"/>
</dbReference>
<reference evidence="2 3" key="1">
    <citation type="submission" date="2020-04" db="EMBL/GenBank/DDBJ databases">
        <title>Perkinsus chesapeaki whole genome sequence.</title>
        <authorList>
            <person name="Bogema D.R."/>
        </authorList>
    </citation>
    <scope>NUCLEOTIDE SEQUENCE [LARGE SCALE GENOMIC DNA]</scope>
    <source>
        <strain evidence="2">ATCC PRA-425</strain>
    </source>
</reference>
<gene>
    <name evidence="2" type="primary">AP4E1_2</name>
    <name evidence="2" type="ORF">FOL47_003481</name>
</gene>
<sequence length="348" mass="36821">MLGSPDGRGFSSFSSSPLSVRRPSTAPYDTLSTKSSESIFTTTASSTTTAFPTLREEGNAGATAVLGPDIRSDPDIRRLASSLTKLPLGENGRMRVRRMIGQEIRRHPDLRPVVRSIGKLKSASNAALIEMCIVTSTLDEAQRISREYLASKAGKPNRRSVGAGSSSSSAVAFTSPYTRTSEAETCGLSLIERLFADTLSNGVCSKAEDEEAVGGSSSYGNLSTVDKDITDSGSWSSSAAVAAGLAASDLTDTIVLPEDFLYDDEQQELGSSNPPSYIPLVTVGSSVTDFPLDDVVPPRGQREEGNDDLIFNKTISNKDTPNNCFSEADQTRSSTAAAAAGSLPFFRC</sequence>
<protein>
    <submittedName>
        <fullName evidence="2">AP-4 complex subunit epsilon-1</fullName>
    </submittedName>
</protein>